<dbReference type="InterPro" id="IPR011195">
    <property type="entry name" value="UCP010256"/>
</dbReference>
<dbReference type="PANTHER" id="PTHR39338">
    <property type="entry name" value="BLL5662 PROTEIN-RELATED"/>
    <property type="match status" value="1"/>
</dbReference>
<evidence type="ECO:0000259" key="1">
    <source>
        <dbReference type="SMART" id="SM00327"/>
    </source>
</evidence>
<dbReference type="STRING" id="568872.GA0070624_3923"/>
<keyword evidence="3" id="KW-1185">Reference proteome</keyword>
<evidence type="ECO:0000313" key="2">
    <source>
        <dbReference type="EMBL" id="SCL29648.1"/>
    </source>
</evidence>
<proteinExistence type="predicted"/>
<organism evidence="2 3">
    <name type="scientific">Micromonospora rhizosphaerae</name>
    <dbReference type="NCBI Taxonomy" id="568872"/>
    <lineage>
        <taxon>Bacteria</taxon>
        <taxon>Bacillati</taxon>
        <taxon>Actinomycetota</taxon>
        <taxon>Actinomycetes</taxon>
        <taxon>Micromonosporales</taxon>
        <taxon>Micromonosporaceae</taxon>
        <taxon>Micromonospora</taxon>
    </lineage>
</organism>
<dbReference type="InterPro" id="IPR002035">
    <property type="entry name" value="VWF_A"/>
</dbReference>
<dbReference type="SMART" id="SM00327">
    <property type="entry name" value="VWA"/>
    <property type="match status" value="1"/>
</dbReference>
<gene>
    <name evidence="2" type="ORF">GA0070624_3923</name>
</gene>
<name>A0A1C6SJQ1_9ACTN</name>
<dbReference type="Pfam" id="PF05762">
    <property type="entry name" value="VWA_CoxE"/>
    <property type="match status" value="1"/>
</dbReference>
<dbReference type="AlphaFoldDB" id="A0A1C6SJQ1"/>
<dbReference type="Gene3D" id="3.40.50.410">
    <property type="entry name" value="von Willebrand factor, type A domain"/>
    <property type="match status" value="1"/>
</dbReference>
<dbReference type="PANTHER" id="PTHR39338:SF6">
    <property type="entry name" value="BLL5662 PROTEIN"/>
    <property type="match status" value="1"/>
</dbReference>
<reference evidence="3" key="1">
    <citation type="submission" date="2016-06" db="EMBL/GenBank/DDBJ databases">
        <authorList>
            <person name="Varghese N."/>
            <person name="Submissions Spin"/>
        </authorList>
    </citation>
    <scope>NUCLEOTIDE SEQUENCE [LARGE SCALE GENOMIC DNA]</scope>
    <source>
        <strain evidence="3">DSM 45431</strain>
    </source>
</reference>
<dbReference type="InterPro" id="IPR008912">
    <property type="entry name" value="Uncharacterised_CoxE"/>
</dbReference>
<dbReference type="RefSeq" id="WP_245718883.1">
    <property type="nucleotide sequence ID" value="NZ_FMHV01000002.1"/>
</dbReference>
<feature type="domain" description="VWFA" evidence="1">
    <location>
        <begin position="191"/>
        <end position="357"/>
    </location>
</feature>
<dbReference type="SUPFAM" id="SSF53300">
    <property type="entry name" value="vWA-like"/>
    <property type="match status" value="1"/>
</dbReference>
<evidence type="ECO:0000313" key="3">
    <source>
        <dbReference type="Proteomes" id="UP000199413"/>
    </source>
</evidence>
<dbReference type="EMBL" id="FMHV01000002">
    <property type="protein sequence ID" value="SCL29648.1"/>
    <property type="molecule type" value="Genomic_DNA"/>
</dbReference>
<dbReference type="CDD" id="cd00198">
    <property type="entry name" value="vWFA"/>
    <property type="match status" value="1"/>
</dbReference>
<dbReference type="InterPro" id="IPR036465">
    <property type="entry name" value="vWFA_dom_sf"/>
</dbReference>
<sequence>MAGDAALMIVDFAGAVRRAGVPASPDRVQALAAAVDALGPTGLYWAGRLTLCGTVDDIARYDTAYRAWLSGRQVRPARTVPVGPPRRYVVPFGLDGARRGDVGKAATTPVATRASDHELLRHRDLADLSAADRAEARRLVALLRPATPLRRARRYRPAGAGRIDPPRSLAALRRSLGEPALLAHRRRRHRPRRLVLLVDVSGSMAPYADALLRFAHAAVHCRPAATEVFTIGTRLTRVTRALRHPDPGAALAAAGAAIPDWSGGTRLGDSLGVFVRRYAHPGLARRAVVVVFSDGWERGDPAPLADATARLRRLAHRVVWVSPHRGRPGFAPTAGGLAAVLPNVDDLVAGHSLAALSELADTIGSSD</sequence>
<protein>
    <recommendedName>
        <fullName evidence="1">VWFA domain-containing protein</fullName>
    </recommendedName>
</protein>
<dbReference type="PIRSF" id="PIRSF010256">
    <property type="entry name" value="CoxE_vWa"/>
    <property type="match status" value="1"/>
</dbReference>
<dbReference type="Proteomes" id="UP000199413">
    <property type="component" value="Unassembled WGS sequence"/>
</dbReference>
<accession>A0A1C6SJQ1</accession>